<dbReference type="Proteomes" id="UP000775213">
    <property type="component" value="Unassembled WGS sequence"/>
</dbReference>
<evidence type="ECO:0000313" key="2">
    <source>
        <dbReference type="EMBL" id="KAH0433330.1"/>
    </source>
</evidence>
<protein>
    <submittedName>
        <fullName evidence="2">Uncharacterized protein</fullName>
    </submittedName>
</protein>
<feature type="region of interest" description="Disordered" evidence="1">
    <location>
        <begin position="44"/>
        <end position="65"/>
    </location>
</feature>
<feature type="compositionally biased region" description="Gly residues" evidence="1">
    <location>
        <begin position="55"/>
        <end position="65"/>
    </location>
</feature>
<proteinExistence type="predicted"/>
<sequence length="65" mass="6710">MEYAEAVLYQARVSAPAEDGEVGDCVGFDWAGAEHFVEQLEGVSAPAVKSEGHDGGVPGDKGFGI</sequence>
<name>A0AAV7FH31_DENCH</name>
<dbReference type="EMBL" id="JAGFBR010000014">
    <property type="protein sequence ID" value="KAH0455794.1"/>
    <property type="molecule type" value="Genomic_DNA"/>
</dbReference>
<keyword evidence="4" id="KW-1185">Reference proteome</keyword>
<gene>
    <name evidence="3" type="ORF">IEQ34_015826</name>
    <name evidence="2" type="ORF">IEQ34_027057</name>
</gene>
<evidence type="ECO:0000313" key="4">
    <source>
        <dbReference type="Proteomes" id="UP000775213"/>
    </source>
</evidence>
<accession>A0AAV7FH31</accession>
<comment type="caution">
    <text evidence="2">The sequence shown here is derived from an EMBL/GenBank/DDBJ whole genome shotgun (WGS) entry which is preliminary data.</text>
</comment>
<reference evidence="2 4" key="1">
    <citation type="journal article" date="2021" name="Hortic Res">
        <title>Chromosome-scale assembly of the Dendrobium chrysotoxum genome enhances the understanding of orchid evolution.</title>
        <authorList>
            <person name="Zhang Y."/>
            <person name="Zhang G.Q."/>
            <person name="Zhang D."/>
            <person name="Liu X.D."/>
            <person name="Xu X.Y."/>
            <person name="Sun W.H."/>
            <person name="Yu X."/>
            <person name="Zhu X."/>
            <person name="Wang Z.W."/>
            <person name="Zhao X."/>
            <person name="Zhong W.Y."/>
            <person name="Chen H."/>
            <person name="Yin W.L."/>
            <person name="Huang T."/>
            <person name="Niu S.C."/>
            <person name="Liu Z.J."/>
        </authorList>
    </citation>
    <scope>NUCLEOTIDE SEQUENCE [LARGE SCALE GENOMIC DNA]</scope>
    <source>
        <strain evidence="2">Lindl</strain>
    </source>
</reference>
<evidence type="ECO:0000313" key="3">
    <source>
        <dbReference type="EMBL" id="KAH0455794.1"/>
    </source>
</evidence>
<reference evidence="2" key="2">
    <citation type="submission" date="2021-03" db="EMBL/GenBank/DDBJ databases">
        <authorList>
            <person name="Zhang Y."/>
            <person name="Zhang G.-Q."/>
            <person name="Huang T."/>
            <person name="Niu S.-C."/>
            <person name="Liu Z.-J."/>
        </authorList>
    </citation>
    <scope>NUCLEOTIDE SEQUENCE</scope>
    <source>
        <strain evidence="2">Lindl</strain>
        <tissue evidence="2">Fresh leaves</tissue>
    </source>
</reference>
<dbReference type="EMBL" id="JAGFBR010000818">
    <property type="protein sequence ID" value="KAH0433330.1"/>
    <property type="molecule type" value="Genomic_DNA"/>
</dbReference>
<dbReference type="AlphaFoldDB" id="A0AAV7FH31"/>
<organism evidence="2 4">
    <name type="scientific">Dendrobium chrysotoxum</name>
    <name type="common">Orchid</name>
    <dbReference type="NCBI Taxonomy" id="161865"/>
    <lineage>
        <taxon>Eukaryota</taxon>
        <taxon>Viridiplantae</taxon>
        <taxon>Streptophyta</taxon>
        <taxon>Embryophyta</taxon>
        <taxon>Tracheophyta</taxon>
        <taxon>Spermatophyta</taxon>
        <taxon>Magnoliopsida</taxon>
        <taxon>Liliopsida</taxon>
        <taxon>Asparagales</taxon>
        <taxon>Orchidaceae</taxon>
        <taxon>Epidendroideae</taxon>
        <taxon>Malaxideae</taxon>
        <taxon>Dendrobiinae</taxon>
        <taxon>Dendrobium</taxon>
    </lineage>
</organism>
<evidence type="ECO:0000256" key="1">
    <source>
        <dbReference type="SAM" id="MobiDB-lite"/>
    </source>
</evidence>